<dbReference type="InterPro" id="IPR012340">
    <property type="entry name" value="NA-bd_OB-fold"/>
</dbReference>
<dbReference type="GO" id="GO:1990904">
    <property type="term" value="C:ribonucleoprotein complex"/>
    <property type="evidence" value="ECO:0007669"/>
    <property type="project" value="UniProtKB-KW"/>
</dbReference>
<evidence type="ECO:0000256" key="1">
    <source>
        <dbReference type="ARBA" id="ARBA00005657"/>
    </source>
</evidence>
<dbReference type="Pfam" id="PF00164">
    <property type="entry name" value="Ribosom_S12_S23"/>
    <property type="match status" value="1"/>
</dbReference>
<keyword evidence="6" id="KW-1185">Reference proteome</keyword>
<dbReference type="GO" id="GO:0006412">
    <property type="term" value="P:translation"/>
    <property type="evidence" value="ECO:0007669"/>
    <property type="project" value="InterPro"/>
</dbReference>
<evidence type="ECO:0000256" key="3">
    <source>
        <dbReference type="ARBA" id="ARBA00023274"/>
    </source>
</evidence>
<dbReference type="GO" id="GO:0005840">
    <property type="term" value="C:ribosome"/>
    <property type="evidence" value="ECO:0007669"/>
    <property type="project" value="UniProtKB-KW"/>
</dbReference>
<evidence type="ECO:0000313" key="6">
    <source>
        <dbReference type="Proteomes" id="UP000472273"/>
    </source>
</evidence>
<keyword evidence="3" id="KW-0687">Ribonucleoprotein</keyword>
<feature type="region of interest" description="Disordered" evidence="4">
    <location>
        <begin position="64"/>
        <end position="94"/>
    </location>
</feature>
<sequence length="94" mass="10212">MGNCPALCPSPFALRPAGKLPGHRSEEEGREEEASQEGPLGCCFESQSFRGSFSCQGGFSWKKRARETKQPNSATGKSARVQLAKNGKKIRPRS</sequence>
<comment type="similarity">
    <text evidence="1">Belongs to the universal ribosomal protein uS12 family.</text>
</comment>
<protein>
    <submittedName>
        <fullName evidence="5">Uncharacterized protein</fullName>
    </submittedName>
</protein>
<organism evidence="5 6">
    <name type="scientific">Pseudonaja textilis</name>
    <name type="common">Eastern brown snake</name>
    <dbReference type="NCBI Taxonomy" id="8673"/>
    <lineage>
        <taxon>Eukaryota</taxon>
        <taxon>Metazoa</taxon>
        <taxon>Chordata</taxon>
        <taxon>Craniata</taxon>
        <taxon>Vertebrata</taxon>
        <taxon>Euteleostomi</taxon>
        <taxon>Lepidosauria</taxon>
        <taxon>Squamata</taxon>
        <taxon>Bifurcata</taxon>
        <taxon>Unidentata</taxon>
        <taxon>Episquamata</taxon>
        <taxon>Toxicofera</taxon>
        <taxon>Serpentes</taxon>
        <taxon>Colubroidea</taxon>
        <taxon>Elapidae</taxon>
        <taxon>Hydrophiinae</taxon>
        <taxon>Pseudonaja</taxon>
    </lineage>
</organism>
<dbReference type="GeneTree" id="ENSGT01080000259520"/>
<reference evidence="5" key="1">
    <citation type="submission" date="2025-08" db="UniProtKB">
        <authorList>
            <consortium name="Ensembl"/>
        </authorList>
    </citation>
    <scope>IDENTIFICATION</scope>
</reference>
<keyword evidence="2" id="KW-0689">Ribosomal protein</keyword>
<name>A0A670Z0H4_PSETE</name>
<dbReference type="InterPro" id="IPR006032">
    <property type="entry name" value="Ribosomal_uS12"/>
</dbReference>
<proteinExistence type="inferred from homology"/>
<dbReference type="Ensembl" id="ENSPTXT00000017997.1">
    <property type="protein sequence ID" value="ENSPTXP00000017470.1"/>
    <property type="gene ID" value="ENSPTXG00000012011.1"/>
</dbReference>
<evidence type="ECO:0000256" key="2">
    <source>
        <dbReference type="ARBA" id="ARBA00022980"/>
    </source>
</evidence>
<dbReference type="Proteomes" id="UP000472273">
    <property type="component" value="Unplaced"/>
</dbReference>
<evidence type="ECO:0000256" key="4">
    <source>
        <dbReference type="SAM" id="MobiDB-lite"/>
    </source>
</evidence>
<dbReference type="GO" id="GO:0003735">
    <property type="term" value="F:structural constituent of ribosome"/>
    <property type="evidence" value="ECO:0007669"/>
    <property type="project" value="InterPro"/>
</dbReference>
<accession>A0A670Z0H4</accession>
<feature type="region of interest" description="Disordered" evidence="4">
    <location>
        <begin position="1"/>
        <end position="39"/>
    </location>
</feature>
<evidence type="ECO:0000313" key="5">
    <source>
        <dbReference type="Ensembl" id="ENSPTXP00000017470.1"/>
    </source>
</evidence>
<dbReference type="AlphaFoldDB" id="A0A670Z0H4"/>
<reference evidence="5" key="2">
    <citation type="submission" date="2025-09" db="UniProtKB">
        <authorList>
            <consortium name="Ensembl"/>
        </authorList>
    </citation>
    <scope>IDENTIFICATION</scope>
</reference>
<dbReference type="Gene3D" id="2.40.50.140">
    <property type="entry name" value="Nucleic acid-binding proteins"/>
    <property type="match status" value="1"/>
</dbReference>